<dbReference type="SUPFAM" id="SSF53955">
    <property type="entry name" value="Lysozyme-like"/>
    <property type="match status" value="1"/>
</dbReference>
<protein>
    <submittedName>
        <fullName evidence="2">Putative transglycosylase</fullName>
    </submittedName>
</protein>
<gene>
    <name evidence="2" type="ORF">MM415B02151_0004</name>
</gene>
<dbReference type="Pfam" id="PF01464">
    <property type="entry name" value="SLT"/>
    <property type="match status" value="1"/>
</dbReference>
<evidence type="ECO:0000259" key="1">
    <source>
        <dbReference type="Pfam" id="PF01464"/>
    </source>
</evidence>
<dbReference type="InterPro" id="IPR008258">
    <property type="entry name" value="Transglycosylase_SLT_dom_1"/>
</dbReference>
<evidence type="ECO:0000313" key="2">
    <source>
        <dbReference type="EMBL" id="QJA85988.1"/>
    </source>
</evidence>
<proteinExistence type="predicted"/>
<dbReference type="Gene3D" id="1.10.530.10">
    <property type="match status" value="1"/>
</dbReference>
<dbReference type="AlphaFoldDB" id="A0A6M3KXQ1"/>
<name>A0A6M3KXQ1_9ZZZZ</name>
<feature type="domain" description="Transglycosylase SLT" evidence="1">
    <location>
        <begin position="31"/>
        <end position="120"/>
    </location>
</feature>
<accession>A0A6M3KXQ1</accession>
<sequence length="146" mass="16572">MLYYLTLLFLLISQSGGHVDAYPLSQAGKSVTPNVPPNLMWAIAYVESRHNLDPSLVAHGCASSNCAVGRMQIKPNTAKRYCPRLDIYTYYGNIKCSARILRAHYAATGSWDLAAAWYHSRTPEVHEPYLERVLRRMGRYSYTEIE</sequence>
<dbReference type="InterPro" id="IPR023346">
    <property type="entry name" value="Lysozyme-like_dom_sf"/>
</dbReference>
<organism evidence="2">
    <name type="scientific">viral metagenome</name>
    <dbReference type="NCBI Taxonomy" id="1070528"/>
    <lineage>
        <taxon>unclassified sequences</taxon>
        <taxon>metagenomes</taxon>
        <taxon>organismal metagenomes</taxon>
    </lineage>
</organism>
<reference evidence="2" key="1">
    <citation type="submission" date="2020-03" db="EMBL/GenBank/DDBJ databases">
        <title>The deep terrestrial virosphere.</title>
        <authorList>
            <person name="Holmfeldt K."/>
            <person name="Nilsson E."/>
            <person name="Simone D."/>
            <person name="Lopez-Fernandez M."/>
            <person name="Wu X."/>
            <person name="de Brujin I."/>
            <person name="Lundin D."/>
            <person name="Andersson A."/>
            <person name="Bertilsson S."/>
            <person name="Dopson M."/>
        </authorList>
    </citation>
    <scope>NUCLEOTIDE SEQUENCE</scope>
    <source>
        <strain evidence="2">MM415B02151</strain>
    </source>
</reference>
<dbReference type="EMBL" id="MT142608">
    <property type="protein sequence ID" value="QJA85988.1"/>
    <property type="molecule type" value="Genomic_DNA"/>
</dbReference>